<proteinExistence type="predicted"/>
<dbReference type="Proteomes" id="UP000431826">
    <property type="component" value="Unassembled WGS sequence"/>
</dbReference>
<name>A0A640UIS6_9ACTN</name>
<evidence type="ECO:0000256" key="1">
    <source>
        <dbReference type="SAM" id="MobiDB-lite"/>
    </source>
</evidence>
<evidence type="ECO:0000256" key="2">
    <source>
        <dbReference type="SAM" id="SignalP"/>
    </source>
</evidence>
<organism evidence="3 4">
    <name type="scientific">Streptomyces tubercidicus</name>
    <dbReference type="NCBI Taxonomy" id="47759"/>
    <lineage>
        <taxon>Bacteria</taxon>
        <taxon>Bacillati</taxon>
        <taxon>Actinomycetota</taxon>
        <taxon>Actinomycetes</taxon>
        <taxon>Kitasatosporales</taxon>
        <taxon>Streptomycetaceae</taxon>
        <taxon>Streptomyces</taxon>
    </lineage>
</organism>
<dbReference type="PROSITE" id="PS51257">
    <property type="entry name" value="PROKAR_LIPOPROTEIN"/>
    <property type="match status" value="1"/>
</dbReference>
<dbReference type="OrthoDB" id="3784430at2"/>
<feature type="signal peptide" evidence="2">
    <location>
        <begin position="1"/>
        <end position="28"/>
    </location>
</feature>
<evidence type="ECO:0000313" key="3">
    <source>
        <dbReference type="EMBL" id="GFE35559.1"/>
    </source>
</evidence>
<comment type="caution">
    <text evidence="3">The sequence shown here is derived from an EMBL/GenBank/DDBJ whole genome shotgun (WGS) entry which is preliminary data.</text>
</comment>
<evidence type="ECO:0008006" key="5">
    <source>
        <dbReference type="Google" id="ProtNLM"/>
    </source>
</evidence>
<keyword evidence="4" id="KW-1185">Reference proteome</keyword>
<sequence length="243" mass="23175">MNRSYAARIRRVALTAAAGAALAVTVTACGSTDGSGSGSADGAKATASSSGEASQDGSGSGKSTGSSSNQGASSSNQGASSSGGAAAKDGSSSSGSQSAPSGDKKGYGQVCGANDLKFSTSSETQAGGYILLSARAKPGITCTIPGALPSVSFGSKGIEAANAEQAVGPAIKLSGSKTVYAGINPKTTNGNGGTEFTFLIAGIGASDPNPASVSTGPVTVDKPIVTNWHTAPTDAVPGDGTDS</sequence>
<gene>
    <name evidence="3" type="ORF">Stube_02320</name>
</gene>
<feature type="compositionally biased region" description="Low complexity" evidence="1">
    <location>
        <begin position="40"/>
        <end position="101"/>
    </location>
</feature>
<accession>A0A640UIS6</accession>
<feature type="region of interest" description="Disordered" evidence="1">
    <location>
        <begin position="32"/>
        <end position="106"/>
    </location>
</feature>
<evidence type="ECO:0000313" key="4">
    <source>
        <dbReference type="Proteomes" id="UP000431826"/>
    </source>
</evidence>
<keyword evidence="2" id="KW-0732">Signal</keyword>
<protein>
    <recommendedName>
        <fullName evidence="5">DUF4232 domain-containing protein</fullName>
    </recommendedName>
</protein>
<dbReference type="AlphaFoldDB" id="A0A640UIS6"/>
<feature type="chain" id="PRO_5038336304" description="DUF4232 domain-containing protein" evidence="2">
    <location>
        <begin position="29"/>
        <end position="243"/>
    </location>
</feature>
<dbReference type="EMBL" id="BLIR01000001">
    <property type="protein sequence ID" value="GFE35559.1"/>
    <property type="molecule type" value="Genomic_DNA"/>
</dbReference>
<reference evidence="3 4" key="1">
    <citation type="submission" date="2019-12" db="EMBL/GenBank/DDBJ databases">
        <title>Whole genome shotgun sequence of Streptomyces tubercidicus NBRC 13090.</title>
        <authorList>
            <person name="Ichikawa N."/>
            <person name="Kimura A."/>
            <person name="Kitahashi Y."/>
            <person name="Komaki H."/>
            <person name="Tamura T."/>
        </authorList>
    </citation>
    <scope>NUCLEOTIDE SEQUENCE [LARGE SCALE GENOMIC DNA]</scope>
    <source>
        <strain evidence="3 4">NBRC 13090</strain>
    </source>
</reference>
<dbReference type="GeneID" id="96281442"/>
<dbReference type="RefSeq" id="WP_159742057.1">
    <property type="nucleotide sequence ID" value="NZ_BLIR01000001.1"/>
</dbReference>